<feature type="region of interest" description="Disordered" evidence="7">
    <location>
        <begin position="1"/>
        <end position="27"/>
    </location>
</feature>
<reference evidence="9" key="2">
    <citation type="submission" date="2023-06" db="EMBL/GenBank/DDBJ databases">
        <authorList>
            <person name="Ma L."/>
            <person name="Liu K.-W."/>
            <person name="Li Z."/>
            <person name="Hsiao Y.-Y."/>
            <person name="Qi Y."/>
            <person name="Fu T."/>
            <person name="Tang G."/>
            <person name="Zhang D."/>
            <person name="Sun W.-H."/>
            <person name="Liu D.-K."/>
            <person name="Li Y."/>
            <person name="Chen G.-Z."/>
            <person name="Liu X.-D."/>
            <person name="Liao X.-Y."/>
            <person name="Jiang Y.-T."/>
            <person name="Yu X."/>
            <person name="Hao Y."/>
            <person name="Huang J."/>
            <person name="Zhao X.-W."/>
            <person name="Ke S."/>
            <person name="Chen Y.-Y."/>
            <person name="Wu W.-L."/>
            <person name="Hsu J.-L."/>
            <person name="Lin Y.-F."/>
            <person name="Huang M.-D."/>
            <person name="Li C.-Y."/>
            <person name="Huang L."/>
            <person name="Wang Z.-W."/>
            <person name="Zhao X."/>
            <person name="Zhong W.-Y."/>
            <person name="Peng D.-H."/>
            <person name="Ahmad S."/>
            <person name="Lan S."/>
            <person name="Zhang J.-S."/>
            <person name="Tsai W.-C."/>
            <person name="Van De Peer Y."/>
            <person name="Liu Z.-J."/>
        </authorList>
    </citation>
    <scope>NUCLEOTIDE SEQUENCE</scope>
    <source>
        <strain evidence="9">CP</strain>
        <tissue evidence="9">Leaves</tissue>
    </source>
</reference>
<keyword evidence="4" id="KW-0472">Membrane</keyword>
<evidence type="ECO:0000313" key="10">
    <source>
        <dbReference type="Proteomes" id="UP001180020"/>
    </source>
</evidence>
<dbReference type="GO" id="GO:0007186">
    <property type="term" value="P:G protein-coupled receptor signaling pathway"/>
    <property type="evidence" value="ECO:0007669"/>
    <property type="project" value="InterPro"/>
</dbReference>
<evidence type="ECO:0000256" key="5">
    <source>
        <dbReference type="ARBA" id="ARBA00023224"/>
    </source>
</evidence>
<dbReference type="EMBL" id="JAUJYO010000005">
    <property type="protein sequence ID" value="KAK1317717.1"/>
    <property type="molecule type" value="Genomic_DNA"/>
</dbReference>
<evidence type="ECO:0000259" key="8">
    <source>
        <dbReference type="SMART" id="SM01224"/>
    </source>
</evidence>
<reference evidence="9" key="1">
    <citation type="journal article" date="2023" name="Nat. Commun.">
        <title>Diploid and tetraploid genomes of Acorus and the evolution of monocots.</title>
        <authorList>
            <person name="Ma L."/>
            <person name="Liu K.W."/>
            <person name="Li Z."/>
            <person name="Hsiao Y.Y."/>
            <person name="Qi Y."/>
            <person name="Fu T."/>
            <person name="Tang G.D."/>
            <person name="Zhang D."/>
            <person name="Sun W.H."/>
            <person name="Liu D.K."/>
            <person name="Li Y."/>
            <person name="Chen G.Z."/>
            <person name="Liu X.D."/>
            <person name="Liao X.Y."/>
            <person name="Jiang Y.T."/>
            <person name="Yu X."/>
            <person name="Hao Y."/>
            <person name="Huang J."/>
            <person name="Zhao X.W."/>
            <person name="Ke S."/>
            <person name="Chen Y.Y."/>
            <person name="Wu W.L."/>
            <person name="Hsu J.L."/>
            <person name="Lin Y.F."/>
            <person name="Huang M.D."/>
            <person name="Li C.Y."/>
            <person name="Huang L."/>
            <person name="Wang Z.W."/>
            <person name="Zhao X."/>
            <person name="Zhong W.Y."/>
            <person name="Peng D.H."/>
            <person name="Ahmad S."/>
            <person name="Lan S."/>
            <person name="Zhang J.S."/>
            <person name="Tsai W.C."/>
            <person name="Van de Peer Y."/>
            <person name="Liu Z.J."/>
        </authorList>
    </citation>
    <scope>NUCLEOTIDE SEQUENCE</scope>
    <source>
        <strain evidence="9">CP</strain>
    </source>
</reference>
<dbReference type="PANTHER" id="PTHR35129">
    <property type="entry name" value="GUANINE NUCLEOTIDE-BINDING PROTEIN SUBUNIT GAMMA 1"/>
    <property type="match status" value="1"/>
</dbReference>
<comment type="caution">
    <text evidence="9">The sequence shown here is derived from an EMBL/GenBank/DDBJ whole genome shotgun (WGS) entry which is preliminary data.</text>
</comment>
<feature type="domain" description="G protein gamma" evidence="8">
    <location>
        <begin position="33"/>
        <end position="103"/>
    </location>
</feature>
<keyword evidence="10" id="KW-1185">Reference proteome</keyword>
<accession>A0AAV9EWF9</accession>
<dbReference type="InterPro" id="IPR045878">
    <property type="entry name" value="GG1/2"/>
</dbReference>
<proteinExistence type="predicted"/>
<keyword evidence="3 6" id="KW-0175">Coiled coil</keyword>
<sequence length="162" mass="17724">MMTTTTAPAGALEEGASSSSSSEPRGSVGKHRLAACVARLTQEIQSLQEELDELESMESSAVACKEVLTIVDNLPDGLLPITKGPENATWDRWFQKLVTTVVFQLQAVVLSSLGRRSKEAMKQIGVSDPLLEMVRGRSECVLPIREEEEDQITDTMLFSKDI</sequence>
<evidence type="ECO:0000256" key="1">
    <source>
        <dbReference type="ARBA" id="ARBA00004236"/>
    </source>
</evidence>
<keyword evidence="5" id="KW-0807">Transducer</keyword>
<evidence type="ECO:0000256" key="6">
    <source>
        <dbReference type="SAM" id="Coils"/>
    </source>
</evidence>
<protein>
    <submittedName>
        <fullName evidence="9">Guanine nucleotide-binding protein subunit gamma 1</fullName>
    </submittedName>
</protein>
<gene>
    <name evidence="9" type="primary">GG1</name>
    <name evidence="9" type="ORF">QJS10_CPA05g02492</name>
</gene>
<feature type="compositionally biased region" description="Low complexity" evidence="7">
    <location>
        <begin position="9"/>
        <end position="27"/>
    </location>
</feature>
<dbReference type="Pfam" id="PF00631">
    <property type="entry name" value="G-gamma"/>
    <property type="match status" value="1"/>
</dbReference>
<dbReference type="Proteomes" id="UP001180020">
    <property type="component" value="Unassembled WGS sequence"/>
</dbReference>
<organism evidence="9 10">
    <name type="scientific">Acorus calamus</name>
    <name type="common">Sweet flag</name>
    <dbReference type="NCBI Taxonomy" id="4465"/>
    <lineage>
        <taxon>Eukaryota</taxon>
        <taxon>Viridiplantae</taxon>
        <taxon>Streptophyta</taxon>
        <taxon>Embryophyta</taxon>
        <taxon>Tracheophyta</taxon>
        <taxon>Spermatophyta</taxon>
        <taxon>Magnoliopsida</taxon>
        <taxon>Liliopsida</taxon>
        <taxon>Acoraceae</taxon>
        <taxon>Acorus</taxon>
    </lineage>
</organism>
<evidence type="ECO:0000256" key="7">
    <source>
        <dbReference type="SAM" id="MobiDB-lite"/>
    </source>
</evidence>
<evidence type="ECO:0000256" key="3">
    <source>
        <dbReference type="ARBA" id="ARBA00023054"/>
    </source>
</evidence>
<comment type="subcellular location">
    <subcellularLocation>
        <location evidence="1">Cell membrane</location>
    </subcellularLocation>
</comment>
<dbReference type="InterPro" id="IPR015898">
    <property type="entry name" value="G-protein_gamma-like_dom"/>
</dbReference>
<name>A0AAV9EWF9_ACOCL</name>
<evidence type="ECO:0000256" key="4">
    <source>
        <dbReference type="ARBA" id="ARBA00023136"/>
    </source>
</evidence>
<dbReference type="AlphaFoldDB" id="A0AAV9EWF9"/>
<evidence type="ECO:0000313" key="9">
    <source>
        <dbReference type="EMBL" id="KAK1317717.1"/>
    </source>
</evidence>
<dbReference type="GO" id="GO:0005886">
    <property type="term" value="C:plasma membrane"/>
    <property type="evidence" value="ECO:0007669"/>
    <property type="project" value="UniProtKB-SubCell"/>
</dbReference>
<dbReference type="SMART" id="SM01224">
    <property type="entry name" value="G_gamma"/>
    <property type="match status" value="1"/>
</dbReference>
<keyword evidence="2" id="KW-1003">Cell membrane</keyword>
<evidence type="ECO:0000256" key="2">
    <source>
        <dbReference type="ARBA" id="ARBA00022475"/>
    </source>
</evidence>
<dbReference type="PANTHER" id="PTHR35129:SF5">
    <property type="entry name" value="GUANINE NUCLEOTIDE-BINDING PROTEIN SUBUNIT GAMMA 2"/>
    <property type="match status" value="1"/>
</dbReference>
<feature type="coiled-coil region" evidence="6">
    <location>
        <begin position="30"/>
        <end position="57"/>
    </location>
</feature>